<dbReference type="HOGENOM" id="CLU_3223154_0_0_0"/>
<sequence>MKFLRPKRSEMVTISHTKGAEALTGLGIPVMRKSQPERNVPLPQ</sequence>
<proteinExistence type="predicted"/>
<protein>
    <submittedName>
        <fullName evidence="1">Uncharacterized protein</fullName>
    </submittedName>
</protein>
<dbReference type="STRING" id="926566.Terro_0020"/>
<accession>I3ZAV4</accession>
<gene>
    <name evidence="1" type="ordered locus">Terro_0020</name>
</gene>
<keyword evidence="2" id="KW-1185">Reference proteome</keyword>
<dbReference type="Proteomes" id="UP000006056">
    <property type="component" value="Chromosome"/>
</dbReference>
<dbReference type="KEGG" id="trs:Terro_0020"/>
<dbReference type="AlphaFoldDB" id="I3ZAV4"/>
<evidence type="ECO:0000313" key="2">
    <source>
        <dbReference type="Proteomes" id="UP000006056"/>
    </source>
</evidence>
<dbReference type="EMBL" id="CP003379">
    <property type="protein sequence ID" value="AFL86372.1"/>
    <property type="molecule type" value="Genomic_DNA"/>
</dbReference>
<evidence type="ECO:0000313" key="1">
    <source>
        <dbReference type="EMBL" id="AFL86372.1"/>
    </source>
</evidence>
<reference evidence="1 2" key="1">
    <citation type="submission" date="2012-06" db="EMBL/GenBank/DDBJ databases">
        <title>Complete genome of Terriglobus roseus DSM 18391.</title>
        <authorList>
            <consortium name="US DOE Joint Genome Institute (JGI-PGF)"/>
            <person name="Lucas S."/>
            <person name="Copeland A."/>
            <person name="Lapidus A."/>
            <person name="Glavina del Rio T."/>
            <person name="Dalin E."/>
            <person name="Tice H."/>
            <person name="Bruce D."/>
            <person name="Goodwin L."/>
            <person name="Pitluck S."/>
            <person name="Peters L."/>
            <person name="Mikhailova N."/>
            <person name="Munk A.C.C."/>
            <person name="Kyrpides N."/>
            <person name="Mavromatis K."/>
            <person name="Ivanova N."/>
            <person name="Brettin T."/>
            <person name="Detter J.C."/>
            <person name="Han C."/>
            <person name="Larimer F."/>
            <person name="Land M."/>
            <person name="Hauser L."/>
            <person name="Markowitz V."/>
            <person name="Cheng J.-F."/>
            <person name="Hugenholtz P."/>
            <person name="Woyke T."/>
            <person name="Wu D."/>
            <person name="Brambilla E."/>
            <person name="Klenk H.-P."/>
            <person name="Eisen J.A."/>
        </authorList>
    </citation>
    <scope>NUCLEOTIDE SEQUENCE [LARGE SCALE GENOMIC DNA]</scope>
    <source>
        <strain evidence="2">DSM 18391 / NRRL B-41598 / KBS 63</strain>
    </source>
</reference>
<organism evidence="1 2">
    <name type="scientific">Terriglobus roseus (strain DSM 18391 / NRRL B-41598 / KBS 63)</name>
    <dbReference type="NCBI Taxonomy" id="926566"/>
    <lineage>
        <taxon>Bacteria</taxon>
        <taxon>Pseudomonadati</taxon>
        <taxon>Acidobacteriota</taxon>
        <taxon>Terriglobia</taxon>
        <taxon>Terriglobales</taxon>
        <taxon>Acidobacteriaceae</taxon>
        <taxon>Terriglobus</taxon>
    </lineage>
</organism>
<name>I3ZAV4_TERRK</name>